<dbReference type="EMBL" id="VHIF01000001">
    <property type="protein sequence ID" value="TQO37956.1"/>
    <property type="molecule type" value="Genomic_DNA"/>
</dbReference>
<protein>
    <recommendedName>
        <fullName evidence="3">Lipoprotein</fullName>
    </recommendedName>
</protein>
<comment type="caution">
    <text evidence="1">The sequence shown here is derived from an EMBL/GenBank/DDBJ whole genome shotgun (WGS) entry which is preliminary data.</text>
</comment>
<evidence type="ECO:0000313" key="2">
    <source>
        <dbReference type="Proteomes" id="UP000315363"/>
    </source>
</evidence>
<evidence type="ECO:0000313" key="1">
    <source>
        <dbReference type="EMBL" id="TQO37956.1"/>
    </source>
</evidence>
<organism evidence="1 2">
    <name type="scientific">Arenibacter algicola</name>
    <dbReference type="NCBI Taxonomy" id="616991"/>
    <lineage>
        <taxon>Bacteria</taxon>
        <taxon>Pseudomonadati</taxon>
        <taxon>Bacteroidota</taxon>
        <taxon>Flavobacteriia</taxon>
        <taxon>Flavobacteriales</taxon>
        <taxon>Flavobacteriaceae</taxon>
        <taxon>Arenibacter</taxon>
    </lineage>
</organism>
<proteinExistence type="predicted"/>
<keyword evidence="2" id="KW-1185">Reference proteome</keyword>
<gene>
    <name evidence="1" type="ORF">GQ41_2585</name>
</gene>
<reference evidence="1 2" key="1">
    <citation type="submission" date="2019-06" db="EMBL/GenBank/DDBJ databases">
        <title>A large-scale integrated study on North Sea by COGITO (Coastal Microbe Genomic &amp; Taxonomic Observatory).</title>
        <authorList>
            <person name="Teeling H."/>
        </authorList>
    </citation>
    <scope>NUCLEOTIDE SEQUENCE [LARGE SCALE GENOMIC DNA]</scope>
    <source>
        <strain evidence="1 2">MAR_2009_79</strain>
    </source>
</reference>
<accession>A0ABY3AC44</accession>
<name>A0ABY3AC44_9FLAO</name>
<dbReference type="Proteomes" id="UP000315363">
    <property type="component" value="Unassembled WGS sequence"/>
</dbReference>
<sequence length="47" mass="4936">MAAIIAKLLVSALIKVLNSCLNTAKKSSNQDSKATIYPSDVIPGFSI</sequence>
<evidence type="ECO:0008006" key="3">
    <source>
        <dbReference type="Google" id="ProtNLM"/>
    </source>
</evidence>